<gene>
    <name evidence="9" type="ordered locus">Oweho_2775</name>
</gene>
<dbReference type="Pfam" id="PF07244">
    <property type="entry name" value="POTRA"/>
    <property type="match status" value="4"/>
</dbReference>
<dbReference type="eggNOG" id="COG4775">
    <property type="taxonomic scope" value="Bacteria"/>
</dbReference>
<proteinExistence type="predicted"/>
<dbReference type="EMBL" id="CP003156">
    <property type="protein sequence ID" value="AEV33737.1"/>
    <property type="molecule type" value="Genomic_DNA"/>
</dbReference>
<evidence type="ECO:0000256" key="6">
    <source>
        <dbReference type="ARBA" id="ARBA00023237"/>
    </source>
</evidence>
<dbReference type="Gene3D" id="2.40.160.50">
    <property type="entry name" value="membrane protein fhac: a member of the omp85/tpsb transporter family"/>
    <property type="match status" value="1"/>
</dbReference>
<dbReference type="STRING" id="926562.Oweho_2775"/>
<dbReference type="OrthoDB" id="9802086at2"/>
<dbReference type="PATRIC" id="fig|926562.3.peg.2792"/>
<dbReference type="PANTHER" id="PTHR12815:SF47">
    <property type="entry name" value="TRANSLOCATION AND ASSEMBLY MODULE SUBUNIT TAMA"/>
    <property type="match status" value="1"/>
</dbReference>
<dbReference type="InterPro" id="IPR039910">
    <property type="entry name" value="D15-like"/>
</dbReference>
<evidence type="ECO:0000256" key="1">
    <source>
        <dbReference type="ARBA" id="ARBA00004370"/>
    </source>
</evidence>
<dbReference type="NCBIfam" id="TIGR03303">
    <property type="entry name" value="OM_YaeT"/>
    <property type="match status" value="1"/>
</dbReference>
<feature type="domain" description="POTRA" evidence="8">
    <location>
        <begin position="372"/>
        <end position="447"/>
    </location>
</feature>
<comment type="subcellular location">
    <subcellularLocation>
        <location evidence="1">Membrane</location>
    </subcellularLocation>
</comment>
<organism evidence="9 10">
    <name type="scientific">Owenweeksia hongkongensis (strain DSM 17368 / CIP 108786 / JCM 12287 / NRRL B-23963 / UST20020801)</name>
    <dbReference type="NCBI Taxonomy" id="926562"/>
    <lineage>
        <taxon>Bacteria</taxon>
        <taxon>Pseudomonadati</taxon>
        <taxon>Bacteroidota</taxon>
        <taxon>Flavobacteriia</taxon>
        <taxon>Flavobacteriales</taxon>
        <taxon>Owenweeksiaceae</taxon>
        <taxon>Owenweeksia</taxon>
    </lineage>
</organism>
<evidence type="ECO:0000313" key="9">
    <source>
        <dbReference type="EMBL" id="AEV33737.1"/>
    </source>
</evidence>
<dbReference type="Proteomes" id="UP000005631">
    <property type="component" value="Chromosome"/>
</dbReference>
<dbReference type="PANTHER" id="PTHR12815">
    <property type="entry name" value="SORTING AND ASSEMBLY MACHINERY SAMM50 PROTEIN FAMILY MEMBER"/>
    <property type="match status" value="1"/>
</dbReference>
<evidence type="ECO:0000259" key="8">
    <source>
        <dbReference type="PROSITE" id="PS51779"/>
    </source>
</evidence>
<dbReference type="GO" id="GO:0071709">
    <property type="term" value="P:membrane assembly"/>
    <property type="evidence" value="ECO:0007669"/>
    <property type="project" value="InterPro"/>
</dbReference>
<dbReference type="InterPro" id="IPR034746">
    <property type="entry name" value="POTRA"/>
</dbReference>
<feature type="domain" description="POTRA" evidence="8">
    <location>
        <begin position="196"/>
        <end position="283"/>
    </location>
</feature>
<dbReference type="PROSITE" id="PS51779">
    <property type="entry name" value="POTRA"/>
    <property type="match status" value="2"/>
</dbReference>
<evidence type="ECO:0000313" key="10">
    <source>
        <dbReference type="Proteomes" id="UP000005631"/>
    </source>
</evidence>
<dbReference type="PIRSF" id="PIRSF006076">
    <property type="entry name" value="OM_assembly_OMP85"/>
    <property type="match status" value="1"/>
</dbReference>
<dbReference type="RefSeq" id="WP_014203086.1">
    <property type="nucleotide sequence ID" value="NC_016599.1"/>
</dbReference>
<reference evidence="9 10" key="1">
    <citation type="journal article" date="2012" name="Stand. Genomic Sci.">
        <title>Genome sequence of the orange-pigmented seawater bacterium Owenweeksia hongkongensis type strain (UST20020801(T)).</title>
        <authorList>
            <person name="Riedel T."/>
            <person name="Held B."/>
            <person name="Nolan M."/>
            <person name="Lucas S."/>
            <person name="Lapidus A."/>
            <person name="Tice H."/>
            <person name="Del Rio T.G."/>
            <person name="Cheng J.F."/>
            <person name="Han C."/>
            <person name="Tapia R."/>
            <person name="Goodwin L.A."/>
            <person name="Pitluck S."/>
            <person name="Liolios K."/>
            <person name="Mavromatis K."/>
            <person name="Pagani I."/>
            <person name="Ivanova N."/>
            <person name="Mikhailova N."/>
            <person name="Pati A."/>
            <person name="Chen A."/>
            <person name="Palaniappan K."/>
            <person name="Rohde M."/>
            <person name="Tindall B.J."/>
            <person name="Detter J.C."/>
            <person name="Goker M."/>
            <person name="Woyke T."/>
            <person name="Bristow J."/>
            <person name="Eisen J.A."/>
            <person name="Markowitz V."/>
            <person name="Hugenholtz P."/>
            <person name="Klenk H.P."/>
            <person name="Kyrpides N.C."/>
        </authorList>
    </citation>
    <scope>NUCLEOTIDE SEQUENCE</scope>
    <source>
        <strain evidence="10">DSM 17368 / JCM 12287 / NRRL B-23963</strain>
    </source>
</reference>
<evidence type="ECO:0000256" key="3">
    <source>
        <dbReference type="ARBA" id="ARBA00022692"/>
    </source>
</evidence>
<protein>
    <recommendedName>
        <fullName evidence="7">Outer membrane protein assembly factor BamA</fullName>
    </recommendedName>
</protein>
<dbReference type="GO" id="GO:0009279">
    <property type="term" value="C:cell outer membrane"/>
    <property type="evidence" value="ECO:0007669"/>
    <property type="project" value="UniProtKB-UniRule"/>
</dbReference>
<dbReference type="KEGG" id="oho:Oweho_2775"/>
<keyword evidence="6" id="KW-0998">Cell outer membrane</keyword>
<name>G8R071_OWEHD</name>
<dbReference type="HOGENOM" id="CLU_007664_3_0_10"/>
<dbReference type="InterPro" id="IPR010827">
    <property type="entry name" value="BamA/TamA_POTRA"/>
</dbReference>
<evidence type="ECO:0000256" key="4">
    <source>
        <dbReference type="ARBA" id="ARBA00022729"/>
    </source>
</evidence>
<dbReference type="InterPro" id="IPR023707">
    <property type="entry name" value="OM_assembly_BamA"/>
</dbReference>
<keyword evidence="2" id="KW-1134">Transmembrane beta strand</keyword>
<keyword evidence="4" id="KW-0732">Signal</keyword>
<dbReference type="AlphaFoldDB" id="G8R071"/>
<accession>G8R071</accession>
<keyword evidence="10" id="KW-1185">Reference proteome</keyword>
<dbReference type="Gene3D" id="3.10.20.310">
    <property type="entry name" value="membrane protein fhac"/>
    <property type="match status" value="5"/>
</dbReference>
<keyword evidence="5" id="KW-0472">Membrane</keyword>
<evidence type="ECO:0000256" key="2">
    <source>
        <dbReference type="ARBA" id="ARBA00022452"/>
    </source>
</evidence>
<evidence type="ECO:0000256" key="5">
    <source>
        <dbReference type="ARBA" id="ARBA00023136"/>
    </source>
</evidence>
<sequence>MRRILLGLFLTLSLFEPIYAQISTDKKLNELSISSPKEYEIGGITITGSENLDNQIITLISGLQVGDKITLPGEETTKAIKNLWRQKLFDDVGIYVTEIKGSLIFLEIRLTELPKLSKYGIRGIKKSKQNSLREELDLSAGAIVTENLIISTQNTAREYFVEKGYLNATATVTKKPDTTRGNSVIIEISIDKGEKVKIQDINITGNEKLTDKQVRKAMDETKRKRIWNIFKSSKLKKEDYETDLKLIVEKYNSEGYRDARIVSDSIYQINEKRIAIDIEIEEGQKYYFRNITWLGNTKYSTETLAEVLKISKGDVYDATYLQERLFADPTGGDVSSLYLDNGYLFFDLNPVEVMVENDSIDIEMRIREGRQATVRSVTVVGNDRTNDKVIMRELRTKPGELFRRSDIQRSMRELQQLGFFEPTELNVNPQPDAATGTVDIEYSVVERSTSQLQLEGGWGGGSIVGTLGLSFNNFSAANLFNKKAWQPLPSGDGQTINLRATTNGTYYQAYSASFTEPWLGGKKPTSLTVSMYYNIQSNYQSKQSDDYGDLRVTGFTVGLGKRLKWPDDYFTLYQGIDLQRYNLNNYGGQLLGLSFSDGFINNINYRVTLGRNSTDYPIYPRKGSLFNITGEFTLPYSLWNDKDYDNISDQEKFKFLEYYKIKVNSSWFTEIFNKTVIKMAGEFGYLSFYNQDVGLPPFERFYVGGDGLQNFSLDGREVVGLRGYPNFSVVPTDVQPTEAGSVYTKFTLELRYLITENPNAQIFTLGFIEGGNDYARFDNYEPFKLKRSAGFGLRIFMPMFGLLGVDFGYGFDNIPNQGFEPSGWNTHFIIGQQF</sequence>
<keyword evidence="3" id="KW-0812">Transmembrane</keyword>
<evidence type="ECO:0000256" key="7">
    <source>
        <dbReference type="NCBIfam" id="TIGR03303"/>
    </source>
</evidence>